<keyword evidence="2" id="KW-1185">Reference proteome</keyword>
<evidence type="ECO:0000313" key="1">
    <source>
        <dbReference type="EMBL" id="MBE9080205.1"/>
    </source>
</evidence>
<sequence>MSQQLTLSDEVYADLQRKAAAAGLTPTEWVIAALGQNDALKGDSRSPEQLEEARQRFRSFAGAFGPGCAADIDNEGIDADLARAYADEY</sequence>
<comment type="caution">
    <text evidence="1">The sequence shown here is derived from an EMBL/GenBank/DDBJ whole genome shotgun (WGS) entry which is preliminary data.</text>
</comment>
<dbReference type="Proteomes" id="UP000636505">
    <property type="component" value="Unassembled WGS sequence"/>
</dbReference>
<proteinExistence type="predicted"/>
<dbReference type="AlphaFoldDB" id="A0A8J7ATF7"/>
<reference evidence="1" key="1">
    <citation type="submission" date="2020-10" db="EMBL/GenBank/DDBJ databases">
        <authorList>
            <person name="Castelo-Branco R."/>
            <person name="Eusebio N."/>
            <person name="Adriana R."/>
            <person name="Vieira A."/>
            <person name="Brugerolle De Fraissinette N."/>
            <person name="Rezende De Castro R."/>
            <person name="Schneider M.P."/>
            <person name="Vasconcelos V."/>
            <person name="Leao P.N."/>
        </authorList>
    </citation>
    <scope>NUCLEOTIDE SEQUENCE</scope>
    <source>
        <strain evidence="1">LEGE 07310</strain>
    </source>
</reference>
<evidence type="ECO:0000313" key="2">
    <source>
        <dbReference type="Proteomes" id="UP000636505"/>
    </source>
</evidence>
<protein>
    <submittedName>
        <fullName evidence="1">Uncharacterized protein</fullName>
    </submittedName>
</protein>
<dbReference type="EMBL" id="JADEXG010000091">
    <property type="protein sequence ID" value="MBE9080205.1"/>
    <property type="molecule type" value="Genomic_DNA"/>
</dbReference>
<gene>
    <name evidence="1" type="ORF">IQ241_23445</name>
</gene>
<accession>A0A8J7ATF7</accession>
<organism evidence="1 2">
    <name type="scientific">Vasconcelosia minhoensis LEGE 07310</name>
    <dbReference type="NCBI Taxonomy" id="915328"/>
    <lineage>
        <taxon>Bacteria</taxon>
        <taxon>Bacillati</taxon>
        <taxon>Cyanobacteriota</taxon>
        <taxon>Cyanophyceae</taxon>
        <taxon>Nodosilineales</taxon>
        <taxon>Cymatolegaceae</taxon>
        <taxon>Vasconcelosia</taxon>
        <taxon>Vasconcelosia minhoensis</taxon>
    </lineage>
</organism>
<name>A0A8J7ATF7_9CYAN</name>
<dbReference type="RefSeq" id="WP_193911918.1">
    <property type="nucleotide sequence ID" value="NZ_JADEXG010000091.1"/>
</dbReference>